<evidence type="ECO:0000259" key="1">
    <source>
        <dbReference type="PROSITE" id="PS50011"/>
    </source>
</evidence>
<evidence type="ECO:0000313" key="4">
    <source>
        <dbReference type="Proteomes" id="UP000630445"/>
    </source>
</evidence>
<dbReference type="InterPro" id="IPR008271">
    <property type="entry name" value="Ser/Thr_kinase_AS"/>
</dbReference>
<organism evidence="3 5">
    <name type="scientific">Aspergillus hiratsukae</name>
    <dbReference type="NCBI Taxonomy" id="1194566"/>
    <lineage>
        <taxon>Eukaryota</taxon>
        <taxon>Fungi</taxon>
        <taxon>Dikarya</taxon>
        <taxon>Ascomycota</taxon>
        <taxon>Pezizomycotina</taxon>
        <taxon>Eurotiomycetes</taxon>
        <taxon>Eurotiomycetidae</taxon>
        <taxon>Eurotiales</taxon>
        <taxon>Aspergillaceae</taxon>
        <taxon>Aspergillus</taxon>
        <taxon>Aspergillus subgen. Fumigati</taxon>
    </lineage>
</organism>
<dbReference type="Gene3D" id="1.10.510.10">
    <property type="entry name" value="Transferase(Phosphotransferase) domain 1"/>
    <property type="match status" value="1"/>
</dbReference>
<feature type="domain" description="Protein kinase" evidence="1">
    <location>
        <begin position="1"/>
        <end position="323"/>
    </location>
</feature>
<dbReference type="SMART" id="SM00220">
    <property type="entry name" value="S_TKc"/>
    <property type="match status" value="1"/>
</dbReference>
<evidence type="ECO:0000313" key="3">
    <source>
        <dbReference type="EMBL" id="KAF7174119.1"/>
    </source>
</evidence>
<dbReference type="PANTHER" id="PTHR44167">
    <property type="entry name" value="OVARIAN-SPECIFIC SERINE/THREONINE-PROTEIN KINASE LOK-RELATED"/>
    <property type="match status" value="1"/>
</dbReference>
<comment type="caution">
    <text evidence="3">The sequence shown here is derived from an EMBL/GenBank/DDBJ whole genome shotgun (WGS) entry which is preliminary data.</text>
</comment>
<dbReference type="EMBL" id="JACBAF010001659">
    <property type="protein sequence ID" value="KAF7174119.1"/>
    <property type="molecule type" value="Genomic_DNA"/>
</dbReference>
<dbReference type="PANTHER" id="PTHR44167:SF30">
    <property type="entry name" value="PHOSPHORYLASE KINASE"/>
    <property type="match status" value="1"/>
</dbReference>
<dbReference type="GO" id="GO:0005524">
    <property type="term" value="F:ATP binding"/>
    <property type="evidence" value="ECO:0007669"/>
    <property type="project" value="InterPro"/>
</dbReference>
<dbReference type="Proteomes" id="UP000662466">
    <property type="component" value="Unassembled WGS sequence"/>
</dbReference>
<dbReference type="EMBL" id="JACBAD010001711">
    <property type="protein sequence ID" value="KAF7136832.1"/>
    <property type="molecule type" value="Genomic_DNA"/>
</dbReference>
<dbReference type="GO" id="GO:0005634">
    <property type="term" value="C:nucleus"/>
    <property type="evidence" value="ECO:0007669"/>
    <property type="project" value="TreeGrafter"/>
</dbReference>
<reference evidence="3" key="1">
    <citation type="submission" date="2020-06" db="EMBL/GenBank/DDBJ databases">
        <title>Draft genome sequences of strains closely related to Aspergillus parafelis and Aspergillus hiratsukae.</title>
        <authorList>
            <person name="Dos Santos R.A.C."/>
            <person name="Rivero-Menendez O."/>
            <person name="Steenwyk J.L."/>
            <person name="Mead M.E."/>
            <person name="Goldman G.H."/>
            <person name="Alastruey-Izquierdo A."/>
            <person name="Rokas A."/>
        </authorList>
    </citation>
    <scope>NUCLEOTIDE SEQUENCE</scope>
    <source>
        <strain evidence="2">CNM-CM5793</strain>
        <strain evidence="3">CNM-CM6106</strain>
    </source>
</reference>
<keyword evidence="4" id="KW-1185">Reference proteome</keyword>
<sequence length="326" mass="37868">MFRRTIARMASAPCEFIGTTGQRYRFEQLLQDRAHVGRVWSARSGHDKFVLKDKPKDIYTNFIEKIKPQLRESRYIRLPCDTIPDHRILVYRYLTDDFLRLVRKGIPMQTRKRILKTCLLGIAELHERHIVHLDIKPDNVLVDCHQDGQEPIIECVQLIDLENAAYLPKGRCIKGMLAGNDNWRSPEAHFKAELNKPTDIFSFGIACIYAVLGRVILGPDDDFRRHQMQGVFPAIIRLQRQVSYFGDNDGVNGLLRHLQGDEVNCQVLKLLWDGRSDEDIPYKPLSEWPEVVDPAFKDLIRGLTNLDPAKRLTARQVLEHPWFMYL</sequence>
<dbReference type="InterPro" id="IPR000719">
    <property type="entry name" value="Prot_kinase_dom"/>
</dbReference>
<dbReference type="GO" id="GO:0044773">
    <property type="term" value="P:mitotic DNA damage checkpoint signaling"/>
    <property type="evidence" value="ECO:0007669"/>
    <property type="project" value="TreeGrafter"/>
</dbReference>
<evidence type="ECO:0000313" key="2">
    <source>
        <dbReference type="EMBL" id="KAF7136832.1"/>
    </source>
</evidence>
<dbReference type="SUPFAM" id="SSF56112">
    <property type="entry name" value="Protein kinase-like (PK-like)"/>
    <property type="match status" value="1"/>
</dbReference>
<evidence type="ECO:0000313" key="5">
    <source>
        <dbReference type="Proteomes" id="UP000662466"/>
    </source>
</evidence>
<dbReference type="GO" id="GO:0004674">
    <property type="term" value="F:protein serine/threonine kinase activity"/>
    <property type="evidence" value="ECO:0007669"/>
    <property type="project" value="TreeGrafter"/>
</dbReference>
<gene>
    <name evidence="2" type="ORF">CNMCM5793_006402</name>
    <name evidence="3" type="ORF">CNMCM6106_008243</name>
</gene>
<protein>
    <recommendedName>
        <fullName evidence="1">Protein kinase domain-containing protein</fullName>
    </recommendedName>
</protein>
<dbReference type="Pfam" id="PF00069">
    <property type="entry name" value="Pkinase"/>
    <property type="match status" value="1"/>
</dbReference>
<dbReference type="Proteomes" id="UP000630445">
    <property type="component" value="Unassembled WGS sequence"/>
</dbReference>
<name>A0A8H6V3N8_9EURO</name>
<dbReference type="PROSITE" id="PS50011">
    <property type="entry name" value="PROTEIN_KINASE_DOM"/>
    <property type="match status" value="1"/>
</dbReference>
<accession>A0A8H6V3N8</accession>
<dbReference type="PROSITE" id="PS00108">
    <property type="entry name" value="PROTEIN_KINASE_ST"/>
    <property type="match status" value="1"/>
</dbReference>
<dbReference type="OrthoDB" id="4062651at2759"/>
<proteinExistence type="predicted"/>
<dbReference type="InterPro" id="IPR011009">
    <property type="entry name" value="Kinase-like_dom_sf"/>
</dbReference>
<dbReference type="AlphaFoldDB" id="A0A8H6V3N8"/>